<evidence type="ECO:0000313" key="2">
    <source>
        <dbReference type="EMBL" id="GMT14029.1"/>
    </source>
</evidence>
<feature type="compositionally biased region" description="Basic and acidic residues" evidence="1">
    <location>
        <begin position="7"/>
        <end position="16"/>
    </location>
</feature>
<keyword evidence="3" id="KW-1185">Reference proteome</keyword>
<name>A0AAV5V3L1_9BILA</name>
<feature type="non-terminal residue" evidence="2">
    <location>
        <position position="1"/>
    </location>
</feature>
<sequence>KMSSTLLEKEEHKDLKQSGIEESPKVVVKKPAVRNMTRFVMIHKKVPEKHACCCNTHSRVNAVGRT</sequence>
<gene>
    <name evidence="2" type="ORF">PFISCL1PPCAC_5326</name>
</gene>
<evidence type="ECO:0000256" key="1">
    <source>
        <dbReference type="SAM" id="MobiDB-lite"/>
    </source>
</evidence>
<comment type="caution">
    <text evidence="2">The sequence shown here is derived from an EMBL/GenBank/DDBJ whole genome shotgun (WGS) entry which is preliminary data.</text>
</comment>
<reference evidence="2" key="1">
    <citation type="submission" date="2023-10" db="EMBL/GenBank/DDBJ databases">
        <title>Genome assembly of Pristionchus species.</title>
        <authorList>
            <person name="Yoshida K."/>
            <person name="Sommer R.J."/>
        </authorList>
    </citation>
    <scope>NUCLEOTIDE SEQUENCE</scope>
    <source>
        <strain evidence="2">RS5133</strain>
    </source>
</reference>
<proteinExistence type="predicted"/>
<dbReference type="Proteomes" id="UP001432322">
    <property type="component" value="Unassembled WGS sequence"/>
</dbReference>
<evidence type="ECO:0000313" key="3">
    <source>
        <dbReference type="Proteomes" id="UP001432322"/>
    </source>
</evidence>
<organism evidence="2 3">
    <name type="scientific">Pristionchus fissidentatus</name>
    <dbReference type="NCBI Taxonomy" id="1538716"/>
    <lineage>
        <taxon>Eukaryota</taxon>
        <taxon>Metazoa</taxon>
        <taxon>Ecdysozoa</taxon>
        <taxon>Nematoda</taxon>
        <taxon>Chromadorea</taxon>
        <taxon>Rhabditida</taxon>
        <taxon>Rhabditina</taxon>
        <taxon>Diplogasteromorpha</taxon>
        <taxon>Diplogasteroidea</taxon>
        <taxon>Neodiplogasteridae</taxon>
        <taxon>Pristionchus</taxon>
    </lineage>
</organism>
<dbReference type="EMBL" id="BTSY01000002">
    <property type="protein sequence ID" value="GMT14029.1"/>
    <property type="molecule type" value="Genomic_DNA"/>
</dbReference>
<feature type="non-terminal residue" evidence="2">
    <location>
        <position position="66"/>
    </location>
</feature>
<protein>
    <submittedName>
        <fullName evidence="2">Uncharacterized protein</fullName>
    </submittedName>
</protein>
<accession>A0AAV5V3L1</accession>
<dbReference type="AlphaFoldDB" id="A0AAV5V3L1"/>
<feature type="region of interest" description="Disordered" evidence="1">
    <location>
        <begin position="1"/>
        <end position="24"/>
    </location>
</feature>